<dbReference type="AlphaFoldDB" id="A0ABC8M184"/>
<evidence type="ECO:0000313" key="2">
    <source>
        <dbReference type="Proteomes" id="UP001642260"/>
    </source>
</evidence>
<sequence>MGKLLCDSTATIQSPSPTVSWREPSGDVDLVNQSSAFAAIEAAEKTISATTTAWDDVSGLEEQQRRHLQRLHLKGVLWKHPGKQDSSVVFRLSHGGEVSSDGNCLFTASQKAMEARGVDARELRLRTVRRFLEDYGTLGEEEKEAVKEAVRHMYSPDLKRGWGIHIVQEEKFLAKKVERESLDNAIDELMQIGMQRFVLFFFFSEQNLVVSVFGS</sequence>
<evidence type="ECO:0000313" key="1">
    <source>
        <dbReference type="EMBL" id="CAH8389943.1"/>
    </source>
</evidence>
<comment type="caution">
    <text evidence="1">The sequence shown here is derived from an EMBL/GenBank/DDBJ whole genome shotgun (WGS) entry which is preliminary data.</text>
</comment>
<proteinExistence type="predicted"/>
<reference evidence="1 2" key="1">
    <citation type="submission" date="2022-03" db="EMBL/GenBank/DDBJ databases">
        <authorList>
            <person name="Macdonald S."/>
            <person name="Ahmed S."/>
            <person name="Newling K."/>
        </authorList>
    </citation>
    <scope>NUCLEOTIDE SEQUENCE [LARGE SCALE GENOMIC DNA]</scope>
</reference>
<gene>
    <name evidence="1" type="ORF">ERUC_LOCUS42426</name>
</gene>
<dbReference type="PANTHER" id="PTHR36068:SF1">
    <property type="entry name" value="OS01G0102500 PROTEIN"/>
    <property type="match status" value="1"/>
</dbReference>
<evidence type="ECO:0008006" key="3">
    <source>
        <dbReference type="Google" id="ProtNLM"/>
    </source>
</evidence>
<protein>
    <recommendedName>
        <fullName evidence="3">OTU domain-containing protein</fullName>
    </recommendedName>
</protein>
<dbReference type="PANTHER" id="PTHR36068">
    <property type="entry name" value="OS01G0102500 PROTEIN"/>
    <property type="match status" value="1"/>
</dbReference>
<name>A0ABC8M184_ERUVS</name>
<organism evidence="1 2">
    <name type="scientific">Eruca vesicaria subsp. sativa</name>
    <name type="common">Garden rocket</name>
    <name type="synonym">Eruca sativa</name>
    <dbReference type="NCBI Taxonomy" id="29727"/>
    <lineage>
        <taxon>Eukaryota</taxon>
        <taxon>Viridiplantae</taxon>
        <taxon>Streptophyta</taxon>
        <taxon>Embryophyta</taxon>
        <taxon>Tracheophyta</taxon>
        <taxon>Spermatophyta</taxon>
        <taxon>Magnoliopsida</taxon>
        <taxon>eudicotyledons</taxon>
        <taxon>Gunneridae</taxon>
        <taxon>Pentapetalae</taxon>
        <taxon>rosids</taxon>
        <taxon>malvids</taxon>
        <taxon>Brassicales</taxon>
        <taxon>Brassicaceae</taxon>
        <taxon>Brassiceae</taxon>
        <taxon>Eruca</taxon>
    </lineage>
</organism>
<keyword evidence="2" id="KW-1185">Reference proteome</keyword>
<dbReference type="Proteomes" id="UP001642260">
    <property type="component" value="Unassembled WGS sequence"/>
</dbReference>
<accession>A0ABC8M184</accession>
<dbReference type="EMBL" id="CAKOAT010865154">
    <property type="protein sequence ID" value="CAH8389943.1"/>
    <property type="molecule type" value="Genomic_DNA"/>
</dbReference>